<feature type="non-terminal residue" evidence="1">
    <location>
        <position position="64"/>
    </location>
</feature>
<proteinExistence type="predicted"/>
<keyword evidence="2" id="KW-1185">Reference proteome</keyword>
<name>A0A392V978_9FABA</name>
<protein>
    <submittedName>
        <fullName evidence="1">Uncharacterized protein</fullName>
    </submittedName>
</protein>
<accession>A0A392V978</accession>
<reference evidence="1 2" key="1">
    <citation type="journal article" date="2018" name="Front. Plant Sci.">
        <title>Red Clover (Trifolium pratense) and Zigzag Clover (T. medium) - A Picture of Genomic Similarities and Differences.</title>
        <authorList>
            <person name="Dluhosova J."/>
            <person name="Istvanek J."/>
            <person name="Nedelnik J."/>
            <person name="Repkova J."/>
        </authorList>
    </citation>
    <scope>NUCLEOTIDE SEQUENCE [LARGE SCALE GENOMIC DNA]</scope>
    <source>
        <strain evidence="2">cv. 10/8</strain>
        <tissue evidence="1">Leaf</tissue>
    </source>
</reference>
<evidence type="ECO:0000313" key="2">
    <source>
        <dbReference type="Proteomes" id="UP000265520"/>
    </source>
</evidence>
<dbReference type="Proteomes" id="UP000265520">
    <property type="component" value="Unassembled WGS sequence"/>
</dbReference>
<organism evidence="1 2">
    <name type="scientific">Trifolium medium</name>
    <dbReference type="NCBI Taxonomy" id="97028"/>
    <lineage>
        <taxon>Eukaryota</taxon>
        <taxon>Viridiplantae</taxon>
        <taxon>Streptophyta</taxon>
        <taxon>Embryophyta</taxon>
        <taxon>Tracheophyta</taxon>
        <taxon>Spermatophyta</taxon>
        <taxon>Magnoliopsida</taxon>
        <taxon>eudicotyledons</taxon>
        <taxon>Gunneridae</taxon>
        <taxon>Pentapetalae</taxon>
        <taxon>rosids</taxon>
        <taxon>fabids</taxon>
        <taxon>Fabales</taxon>
        <taxon>Fabaceae</taxon>
        <taxon>Papilionoideae</taxon>
        <taxon>50 kb inversion clade</taxon>
        <taxon>NPAAA clade</taxon>
        <taxon>Hologalegina</taxon>
        <taxon>IRL clade</taxon>
        <taxon>Trifolieae</taxon>
        <taxon>Trifolium</taxon>
    </lineage>
</organism>
<evidence type="ECO:0000313" key="1">
    <source>
        <dbReference type="EMBL" id="MCI84866.1"/>
    </source>
</evidence>
<sequence>MGLSTFKGTVIKSVLAGLEITISRAHFAKLLEIKDQGKRIDDYKSEIYYRQSIKNELYEDEKLA</sequence>
<dbReference type="EMBL" id="LXQA011101026">
    <property type="protein sequence ID" value="MCI84866.1"/>
    <property type="molecule type" value="Genomic_DNA"/>
</dbReference>
<comment type="caution">
    <text evidence="1">The sequence shown here is derived from an EMBL/GenBank/DDBJ whole genome shotgun (WGS) entry which is preliminary data.</text>
</comment>
<dbReference type="AlphaFoldDB" id="A0A392V978"/>